<keyword evidence="3" id="KW-1185">Reference proteome</keyword>
<reference evidence="2 3" key="1">
    <citation type="journal article" date="2021" name="Sci. Rep.">
        <title>Chromosome anchoring in Senegalese sole (Solea senegalensis) reveals sex-associated markers and genome rearrangements in flatfish.</title>
        <authorList>
            <person name="Guerrero-Cozar I."/>
            <person name="Gomez-Garrido J."/>
            <person name="Berbel C."/>
            <person name="Martinez-Blanch J.F."/>
            <person name="Alioto T."/>
            <person name="Claros M.G."/>
            <person name="Gagnaire P.A."/>
            <person name="Manchado M."/>
        </authorList>
    </citation>
    <scope>NUCLEOTIDE SEQUENCE [LARGE SCALE GENOMIC DNA]</scope>
    <source>
        <strain evidence="2">Sse05_10M</strain>
    </source>
</reference>
<feature type="compositionally biased region" description="Basic residues" evidence="1">
    <location>
        <begin position="16"/>
        <end position="27"/>
    </location>
</feature>
<feature type="compositionally biased region" description="Polar residues" evidence="1">
    <location>
        <begin position="28"/>
        <end position="39"/>
    </location>
</feature>
<evidence type="ECO:0000313" key="2">
    <source>
        <dbReference type="EMBL" id="KAG7509990.1"/>
    </source>
</evidence>
<dbReference type="AlphaFoldDB" id="A0AAV6RZD8"/>
<evidence type="ECO:0008006" key="4">
    <source>
        <dbReference type="Google" id="ProtNLM"/>
    </source>
</evidence>
<dbReference type="Proteomes" id="UP000693946">
    <property type="component" value="Linkage Group LG16"/>
</dbReference>
<name>A0AAV6RZD8_SOLSE</name>
<sequence length="102" mass="12040">MFVFLMLEKQESKRTTFSRKAKNKNTHTQKNSRSGSTTKAPRPISKRLQFGQHAQLLPLYSPQHPIIRRVFIKQLLMELESTRKVDIYHSTTLRAARVWMRS</sequence>
<proteinExistence type="predicted"/>
<evidence type="ECO:0000313" key="3">
    <source>
        <dbReference type="Proteomes" id="UP000693946"/>
    </source>
</evidence>
<accession>A0AAV6RZD8</accession>
<gene>
    <name evidence="2" type="ORF">JOB18_010313</name>
</gene>
<dbReference type="EMBL" id="JAGKHQ010000008">
    <property type="protein sequence ID" value="KAG7509990.1"/>
    <property type="molecule type" value="Genomic_DNA"/>
</dbReference>
<protein>
    <recommendedName>
        <fullName evidence="4">Histone H2A/H2B/H3 domain-containing protein</fullName>
    </recommendedName>
</protein>
<feature type="region of interest" description="Disordered" evidence="1">
    <location>
        <begin position="12"/>
        <end position="44"/>
    </location>
</feature>
<organism evidence="2 3">
    <name type="scientific">Solea senegalensis</name>
    <name type="common">Senegalese sole</name>
    <dbReference type="NCBI Taxonomy" id="28829"/>
    <lineage>
        <taxon>Eukaryota</taxon>
        <taxon>Metazoa</taxon>
        <taxon>Chordata</taxon>
        <taxon>Craniata</taxon>
        <taxon>Vertebrata</taxon>
        <taxon>Euteleostomi</taxon>
        <taxon>Actinopterygii</taxon>
        <taxon>Neopterygii</taxon>
        <taxon>Teleostei</taxon>
        <taxon>Neoteleostei</taxon>
        <taxon>Acanthomorphata</taxon>
        <taxon>Carangaria</taxon>
        <taxon>Pleuronectiformes</taxon>
        <taxon>Pleuronectoidei</taxon>
        <taxon>Soleidae</taxon>
        <taxon>Solea</taxon>
    </lineage>
</organism>
<comment type="caution">
    <text evidence="2">The sequence shown here is derived from an EMBL/GenBank/DDBJ whole genome shotgun (WGS) entry which is preliminary data.</text>
</comment>
<evidence type="ECO:0000256" key="1">
    <source>
        <dbReference type="SAM" id="MobiDB-lite"/>
    </source>
</evidence>